<reference evidence="2" key="1">
    <citation type="submission" date="2018-08" db="EMBL/GenBank/DDBJ databases">
        <authorList>
            <person name="Liu Z.-W."/>
            <person name="Du Z.-J."/>
        </authorList>
    </citation>
    <scope>NUCLEOTIDE SEQUENCE [LARGE SCALE GENOMIC DNA]</scope>
    <source>
        <strain evidence="2">H4X</strain>
    </source>
</reference>
<evidence type="ECO:0000313" key="1">
    <source>
        <dbReference type="EMBL" id="RDV10722.1"/>
    </source>
</evidence>
<protein>
    <submittedName>
        <fullName evidence="1">Uncharacterized protein</fullName>
    </submittedName>
</protein>
<accession>A0A3D8L136</accession>
<proteinExistence type="predicted"/>
<comment type="caution">
    <text evidence="1">The sequence shown here is derived from an EMBL/GenBank/DDBJ whole genome shotgun (WGS) entry which is preliminary data.</text>
</comment>
<evidence type="ECO:0000313" key="2">
    <source>
        <dbReference type="Proteomes" id="UP000256708"/>
    </source>
</evidence>
<dbReference type="EMBL" id="QRGR01000053">
    <property type="protein sequence ID" value="RDV10722.1"/>
    <property type="molecule type" value="Genomic_DNA"/>
</dbReference>
<gene>
    <name evidence="1" type="ORF">DXT99_26005</name>
</gene>
<keyword evidence="2" id="KW-1185">Reference proteome</keyword>
<dbReference type="Proteomes" id="UP000256708">
    <property type="component" value="Unassembled WGS sequence"/>
</dbReference>
<name>A0A3D8L136_9BACT</name>
<sequence length="72" mass="8225">MAAFTVSQYLLNIQFHQLPLVMHSAAVQVLLQEEVSSVQTIDFIAWILRLPHGQRESRRYAPEVYLSCPAIV</sequence>
<organism evidence="1 2">
    <name type="scientific">Pontibacter diazotrophicus</name>
    <dbReference type="NCBI Taxonomy" id="1400979"/>
    <lineage>
        <taxon>Bacteria</taxon>
        <taxon>Pseudomonadati</taxon>
        <taxon>Bacteroidota</taxon>
        <taxon>Cytophagia</taxon>
        <taxon>Cytophagales</taxon>
        <taxon>Hymenobacteraceae</taxon>
        <taxon>Pontibacter</taxon>
    </lineage>
</organism>
<dbReference type="AlphaFoldDB" id="A0A3D8L136"/>